<dbReference type="GO" id="GO:0071013">
    <property type="term" value="C:catalytic step 2 spliceosome"/>
    <property type="evidence" value="ECO:0007669"/>
    <property type="project" value="TreeGrafter"/>
</dbReference>
<dbReference type="Pfam" id="PF00271">
    <property type="entry name" value="Helicase_C"/>
    <property type="match status" value="1"/>
</dbReference>
<evidence type="ECO:0000259" key="9">
    <source>
        <dbReference type="PROSITE" id="PS51194"/>
    </source>
</evidence>
<dbReference type="PANTHER" id="PTHR18934">
    <property type="entry name" value="ATP-DEPENDENT RNA HELICASE"/>
    <property type="match status" value="1"/>
</dbReference>
<dbReference type="InterPro" id="IPR036157">
    <property type="entry name" value="dUTPase-like_sf"/>
</dbReference>
<dbReference type="FunFam" id="1.10.10.2130:FF:000001">
    <property type="entry name" value="Pre-mRNA-splicing factor ATP-dependent RNA helicase"/>
    <property type="match status" value="1"/>
</dbReference>
<dbReference type="InterPro" id="IPR027417">
    <property type="entry name" value="P-loop_NTPase"/>
</dbReference>
<keyword evidence="4" id="KW-0378">Hydrolase</keyword>
<dbReference type="PANTHER" id="PTHR18934:SF83">
    <property type="entry name" value="PRE-MRNA-SPLICING FACTOR ATP-DEPENDENT RNA HELICASE DHX16"/>
    <property type="match status" value="1"/>
</dbReference>
<evidence type="ECO:0000256" key="8">
    <source>
        <dbReference type="ARBA" id="ARBA00047984"/>
    </source>
</evidence>
<dbReference type="InterPro" id="IPR007502">
    <property type="entry name" value="Helicase-assoc_dom"/>
</dbReference>
<reference evidence="10" key="1">
    <citation type="journal article" date="2022" name="Plant J.">
        <title>Strategies of tolerance reflected in two North American maple genomes.</title>
        <authorList>
            <person name="McEvoy S.L."/>
            <person name="Sezen U.U."/>
            <person name="Trouern-Trend A."/>
            <person name="McMahon S.M."/>
            <person name="Schaberg P.G."/>
            <person name="Yang J."/>
            <person name="Wegrzyn J.L."/>
            <person name="Swenson N.G."/>
        </authorList>
    </citation>
    <scope>NUCLEOTIDE SEQUENCE</scope>
    <source>
        <strain evidence="10">91603</strain>
    </source>
</reference>
<sequence length="413" mass="46229">MKIVELITCPIYANLPAQLQTKIFDPVPDGARKVVLATNITKTSLTIDGIKYIIDSGFAKVKSYIPRTGMESLLVNSICKASALQRAGPAGRTGSGKCFHLYTSYNYDKDMDDNTVPEIQRTSLGNVVLILKSLGIDDLANFDFIDPPPVESLIKALELLFALGALNKYGELTKTGRRMAEFPLDPMLSKVIVASDKYDCSNEIITIVAMLSVGKSIFYLPRDKKVHTDNARMNFHLGNVGDHISLPRVYNSWRECNYSTQWCHENYIQVKNSIRKAITSGFFPHCARLQKNGSYLTVKHPQRAYIHPSSGLAQELPRWVVYHELVLTTKEYMRQVTQLKPELLVEIAPHYYQLKDVQDPAHPKRRRQPAQIGGSAIGFARLILQKIVTPEVLEVEDLDSTAWGTEAFGSTGV</sequence>
<keyword evidence="3" id="KW-0547">Nucleotide-binding</keyword>
<keyword evidence="2" id="KW-0507">mRNA processing</keyword>
<dbReference type="SMART" id="SM00490">
    <property type="entry name" value="HELICc"/>
    <property type="match status" value="1"/>
</dbReference>
<dbReference type="GO" id="GO:0003724">
    <property type="term" value="F:RNA helicase activity"/>
    <property type="evidence" value="ECO:0007669"/>
    <property type="project" value="UniProtKB-EC"/>
</dbReference>
<dbReference type="PROSITE" id="PS51194">
    <property type="entry name" value="HELICASE_CTER"/>
    <property type="match status" value="1"/>
</dbReference>
<keyword evidence="6" id="KW-0067">ATP-binding</keyword>
<dbReference type="Gene3D" id="3.40.50.300">
    <property type="entry name" value="P-loop containing nucleotide triphosphate hydrolases"/>
    <property type="match status" value="1"/>
</dbReference>
<dbReference type="Gene3D" id="1.20.120.1080">
    <property type="match status" value="1"/>
</dbReference>
<dbReference type="SUPFAM" id="SSF52540">
    <property type="entry name" value="P-loop containing nucleoside triphosphate hydrolases"/>
    <property type="match status" value="1"/>
</dbReference>
<name>A0AAD5IIE6_ACENE</name>
<dbReference type="GO" id="GO:0005524">
    <property type="term" value="F:ATP binding"/>
    <property type="evidence" value="ECO:0007669"/>
    <property type="project" value="UniProtKB-KW"/>
</dbReference>
<keyword evidence="11" id="KW-1185">Reference proteome</keyword>
<dbReference type="Pfam" id="PF07717">
    <property type="entry name" value="OB_NTP_bind"/>
    <property type="match status" value="1"/>
</dbReference>
<dbReference type="InterPro" id="IPR048333">
    <property type="entry name" value="HA2_WH"/>
</dbReference>
<dbReference type="FunFam" id="1.20.120.1080:FF:000001">
    <property type="entry name" value="Pre-mRNA-splicing factor ATP-dependent RNA helicase"/>
    <property type="match status" value="1"/>
</dbReference>
<dbReference type="InterPro" id="IPR011709">
    <property type="entry name" value="DEAD-box_helicase_OB_fold"/>
</dbReference>
<keyword evidence="5" id="KW-0347">Helicase</keyword>
<dbReference type="CDD" id="cd18791">
    <property type="entry name" value="SF2_C_RHA"/>
    <property type="match status" value="1"/>
</dbReference>
<dbReference type="InterPro" id="IPR001650">
    <property type="entry name" value="Helicase_C-like"/>
</dbReference>
<evidence type="ECO:0000313" key="11">
    <source>
        <dbReference type="Proteomes" id="UP001064489"/>
    </source>
</evidence>
<evidence type="ECO:0000256" key="3">
    <source>
        <dbReference type="ARBA" id="ARBA00022741"/>
    </source>
</evidence>
<evidence type="ECO:0000256" key="7">
    <source>
        <dbReference type="ARBA" id="ARBA00023187"/>
    </source>
</evidence>
<proteinExistence type="predicted"/>
<evidence type="ECO:0000256" key="1">
    <source>
        <dbReference type="ARBA" id="ARBA00012552"/>
    </source>
</evidence>
<dbReference type="SMART" id="SM00847">
    <property type="entry name" value="HA2"/>
    <property type="match status" value="1"/>
</dbReference>
<comment type="caution">
    <text evidence="10">The sequence shown here is derived from an EMBL/GenBank/DDBJ whole genome shotgun (WGS) entry which is preliminary data.</text>
</comment>
<protein>
    <recommendedName>
        <fullName evidence="1">RNA helicase</fullName>
        <ecNumber evidence="1">3.6.4.13</ecNumber>
    </recommendedName>
</protein>
<dbReference type="GO" id="GO:0003723">
    <property type="term" value="F:RNA binding"/>
    <property type="evidence" value="ECO:0007669"/>
    <property type="project" value="TreeGrafter"/>
</dbReference>
<dbReference type="Gene3D" id="2.70.40.10">
    <property type="match status" value="1"/>
</dbReference>
<evidence type="ECO:0000313" key="10">
    <source>
        <dbReference type="EMBL" id="KAI9165491.1"/>
    </source>
</evidence>
<dbReference type="AlphaFoldDB" id="A0AAD5IIE6"/>
<reference evidence="10" key="2">
    <citation type="submission" date="2023-02" db="EMBL/GenBank/DDBJ databases">
        <authorList>
            <person name="Swenson N.G."/>
            <person name="Wegrzyn J.L."/>
            <person name="Mcevoy S.L."/>
        </authorList>
    </citation>
    <scope>NUCLEOTIDE SEQUENCE</scope>
    <source>
        <strain evidence="10">91603</strain>
        <tissue evidence="10">Leaf</tissue>
    </source>
</reference>
<evidence type="ECO:0000256" key="4">
    <source>
        <dbReference type="ARBA" id="ARBA00022801"/>
    </source>
</evidence>
<evidence type="ECO:0000256" key="5">
    <source>
        <dbReference type="ARBA" id="ARBA00022806"/>
    </source>
</evidence>
<dbReference type="GO" id="GO:0016787">
    <property type="term" value="F:hydrolase activity"/>
    <property type="evidence" value="ECO:0007669"/>
    <property type="project" value="UniProtKB-KW"/>
</dbReference>
<gene>
    <name evidence="10" type="ORF">LWI28_015038</name>
</gene>
<feature type="domain" description="Helicase C-terminal" evidence="9">
    <location>
        <begin position="1"/>
        <end position="135"/>
    </location>
</feature>
<evidence type="ECO:0000256" key="6">
    <source>
        <dbReference type="ARBA" id="ARBA00022840"/>
    </source>
</evidence>
<dbReference type="EC" id="3.6.4.13" evidence="1"/>
<dbReference type="Proteomes" id="UP001064489">
    <property type="component" value="Chromosome 10"/>
</dbReference>
<dbReference type="GO" id="GO:0008380">
    <property type="term" value="P:RNA splicing"/>
    <property type="evidence" value="ECO:0007669"/>
    <property type="project" value="UniProtKB-KW"/>
</dbReference>
<dbReference type="GO" id="GO:0006397">
    <property type="term" value="P:mRNA processing"/>
    <property type="evidence" value="ECO:0007669"/>
    <property type="project" value="UniProtKB-KW"/>
</dbReference>
<evidence type="ECO:0000256" key="2">
    <source>
        <dbReference type="ARBA" id="ARBA00022664"/>
    </source>
</evidence>
<dbReference type="Pfam" id="PF21010">
    <property type="entry name" value="HA2_C"/>
    <property type="match status" value="1"/>
</dbReference>
<keyword evidence="7" id="KW-0508">mRNA splicing</keyword>
<dbReference type="Pfam" id="PF04408">
    <property type="entry name" value="WHD_HA2"/>
    <property type="match status" value="1"/>
</dbReference>
<comment type="catalytic activity">
    <reaction evidence="8">
        <text>ATP + H2O = ADP + phosphate + H(+)</text>
        <dbReference type="Rhea" id="RHEA:13065"/>
        <dbReference type="ChEBI" id="CHEBI:15377"/>
        <dbReference type="ChEBI" id="CHEBI:15378"/>
        <dbReference type="ChEBI" id="CHEBI:30616"/>
        <dbReference type="ChEBI" id="CHEBI:43474"/>
        <dbReference type="ChEBI" id="CHEBI:456216"/>
        <dbReference type="EC" id="3.6.4.13"/>
    </reaction>
</comment>
<organism evidence="10 11">
    <name type="scientific">Acer negundo</name>
    <name type="common">Box elder</name>
    <dbReference type="NCBI Taxonomy" id="4023"/>
    <lineage>
        <taxon>Eukaryota</taxon>
        <taxon>Viridiplantae</taxon>
        <taxon>Streptophyta</taxon>
        <taxon>Embryophyta</taxon>
        <taxon>Tracheophyta</taxon>
        <taxon>Spermatophyta</taxon>
        <taxon>Magnoliopsida</taxon>
        <taxon>eudicotyledons</taxon>
        <taxon>Gunneridae</taxon>
        <taxon>Pentapetalae</taxon>
        <taxon>rosids</taxon>
        <taxon>malvids</taxon>
        <taxon>Sapindales</taxon>
        <taxon>Sapindaceae</taxon>
        <taxon>Hippocastanoideae</taxon>
        <taxon>Acereae</taxon>
        <taxon>Acer</taxon>
    </lineage>
</organism>
<dbReference type="EMBL" id="JAJSOW010000105">
    <property type="protein sequence ID" value="KAI9165491.1"/>
    <property type="molecule type" value="Genomic_DNA"/>
</dbReference>
<accession>A0AAD5IIE6</accession>